<feature type="region of interest" description="Disordered" evidence="1">
    <location>
        <begin position="1"/>
        <end position="26"/>
    </location>
</feature>
<accession>A0A5B7DDW8</accession>
<evidence type="ECO:0000313" key="2">
    <source>
        <dbReference type="EMBL" id="MPC19429.1"/>
    </source>
</evidence>
<protein>
    <submittedName>
        <fullName evidence="2">Uncharacterized protein</fullName>
    </submittedName>
</protein>
<evidence type="ECO:0000256" key="1">
    <source>
        <dbReference type="SAM" id="MobiDB-lite"/>
    </source>
</evidence>
<dbReference type="EMBL" id="VSRR010000769">
    <property type="protein sequence ID" value="MPC19429.1"/>
    <property type="molecule type" value="Genomic_DNA"/>
</dbReference>
<sequence>MTTNTTHPEAPAALSSLTPRGKKTRGSRMAMLVQTTASQMTTFSCFRPLSMAAKCYQKIIAHFR</sequence>
<comment type="caution">
    <text evidence="2">The sequence shown here is derived from an EMBL/GenBank/DDBJ whole genome shotgun (WGS) entry which is preliminary data.</text>
</comment>
<reference evidence="2 3" key="1">
    <citation type="submission" date="2019-05" db="EMBL/GenBank/DDBJ databases">
        <title>Another draft genome of Portunus trituberculatus and its Hox gene families provides insights of decapod evolution.</title>
        <authorList>
            <person name="Jeong J.-H."/>
            <person name="Song I."/>
            <person name="Kim S."/>
            <person name="Choi T."/>
            <person name="Kim D."/>
            <person name="Ryu S."/>
            <person name="Kim W."/>
        </authorList>
    </citation>
    <scope>NUCLEOTIDE SEQUENCE [LARGE SCALE GENOMIC DNA]</scope>
    <source>
        <tissue evidence="2">Muscle</tissue>
    </source>
</reference>
<dbReference type="Proteomes" id="UP000324222">
    <property type="component" value="Unassembled WGS sequence"/>
</dbReference>
<gene>
    <name evidence="2" type="ORF">E2C01_012343</name>
</gene>
<organism evidence="2 3">
    <name type="scientific">Portunus trituberculatus</name>
    <name type="common">Swimming crab</name>
    <name type="synonym">Neptunus trituberculatus</name>
    <dbReference type="NCBI Taxonomy" id="210409"/>
    <lineage>
        <taxon>Eukaryota</taxon>
        <taxon>Metazoa</taxon>
        <taxon>Ecdysozoa</taxon>
        <taxon>Arthropoda</taxon>
        <taxon>Crustacea</taxon>
        <taxon>Multicrustacea</taxon>
        <taxon>Malacostraca</taxon>
        <taxon>Eumalacostraca</taxon>
        <taxon>Eucarida</taxon>
        <taxon>Decapoda</taxon>
        <taxon>Pleocyemata</taxon>
        <taxon>Brachyura</taxon>
        <taxon>Eubrachyura</taxon>
        <taxon>Portunoidea</taxon>
        <taxon>Portunidae</taxon>
        <taxon>Portuninae</taxon>
        <taxon>Portunus</taxon>
    </lineage>
</organism>
<name>A0A5B7DDW8_PORTR</name>
<proteinExistence type="predicted"/>
<evidence type="ECO:0000313" key="3">
    <source>
        <dbReference type="Proteomes" id="UP000324222"/>
    </source>
</evidence>
<keyword evidence="3" id="KW-1185">Reference proteome</keyword>
<dbReference type="AlphaFoldDB" id="A0A5B7DDW8"/>